<dbReference type="InterPro" id="IPR019861">
    <property type="entry name" value="PorP/SprF_Bacteroidetes"/>
</dbReference>
<sequence length="814" mass="93009">MYKHFLYIVFFVCILQQSHSQQDGVVALELPVRNSLKFNRYAINPAFSFVREQNRYISFTNKRQWVQFDNAPQTYLFSYSGRFRENIGTGIALFQQDYGVLTTFGGLLNFAYNASINRDSNLTFGANIGFYTSGINEGNVITNFQDPSLNNIPSNSILTISPGINYGTAFFDFGLAINNLASYNFTNSEMLEDNPQQGVQAHIMYTGYMNTRGFFDQSKFSMLIRSEFQKDDTILSGLAMLTIPKGIWAQAGYNTRYGMSAGIGLNITQQIALEYNYEKAMGDFVDFGSSHEITLAYKFKKQYRYDYGDDDDEEALIMPSRKSNRVLAKNKPAKYKNLPRVKRVPKVENEKVENAIKTDTIAVANNVPDIEPEKTDEELIEEQRLRAIEILAEKRKEEERLKAEAEAKAKQEAIAKQRADEQAKLKAAQEERARLAREARLKAEAEAKAKREQEEAARIRAEEEAQAKLAEEAWIKALEEEKIRLEEETKLKAEQEAQAQNVQPEIVADEIIGMIDLDGVMVPAPRDRQTREMNGLTLLTSNSGLEQQDLLEQLKEKIAMKQKDLDDLKEENDLSEQGIYSAPKAFKSISAENAAMAAIQLKLDNVIKARDLNIKELEALYNERLKTVRDKQDVTNKFYADKIKELKSQQLQAINTRSSLMTNLEEIKVATDIERKRRIKRAAFDNDQVRYQKDRATLKQIKDYTPVSNEPLEPEHFDSGELLSNIQILKDVNNVDNGYYLVIAVHRDVAKRDEFLRKAVAAGESNIDFFFDVNTSKYYIYYQKFDYIDTANEALKSKGSQAYNTNMSVVKIEN</sequence>
<protein>
    <recommendedName>
        <fullName evidence="4">Type IX secretion system membrane protein PorP/SprF</fullName>
    </recommendedName>
</protein>
<comment type="caution">
    <text evidence="2">The sequence shown here is derived from an EMBL/GenBank/DDBJ whole genome shotgun (WGS) entry which is preliminary data.</text>
</comment>
<evidence type="ECO:0000313" key="2">
    <source>
        <dbReference type="EMBL" id="GAA4270138.1"/>
    </source>
</evidence>
<keyword evidence="3" id="KW-1185">Reference proteome</keyword>
<dbReference type="Pfam" id="PF11751">
    <property type="entry name" value="PorP_SprF"/>
    <property type="match status" value="1"/>
</dbReference>
<gene>
    <name evidence="2" type="ORF">GCM10022257_22390</name>
</gene>
<dbReference type="CDD" id="cd06503">
    <property type="entry name" value="ATP-synt_Fo_b"/>
    <property type="match status" value="1"/>
</dbReference>
<reference evidence="3" key="1">
    <citation type="journal article" date="2019" name="Int. J. Syst. Evol. Microbiol.">
        <title>The Global Catalogue of Microorganisms (GCM) 10K type strain sequencing project: providing services to taxonomists for standard genome sequencing and annotation.</title>
        <authorList>
            <consortium name="The Broad Institute Genomics Platform"/>
            <consortium name="The Broad Institute Genome Sequencing Center for Infectious Disease"/>
            <person name="Wu L."/>
            <person name="Ma J."/>
        </authorList>
    </citation>
    <scope>NUCLEOTIDE SEQUENCE [LARGE SCALE GENOMIC DNA]</scope>
    <source>
        <strain evidence="3">JCM 17452</strain>
    </source>
</reference>
<accession>A0ABP8EDG5</accession>
<dbReference type="RefSeq" id="WP_139002514.1">
    <property type="nucleotide sequence ID" value="NZ_BAABAV010000002.1"/>
</dbReference>
<proteinExistence type="predicted"/>
<name>A0ABP8EDG5_9FLAO</name>
<feature type="coiled-coil region" evidence="1">
    <location>
        <begin position="380"/>
        <end position="498"/>
    </location>
</feature>
<evidence type="ECO:0000256" key="1">
    <source>
        <dbReference type="SAM" id="Coils"/>
    </source>
</evidence>
<dbReference type="Proteomes" id="UP001500027">
    <property type="component" value="Unassembled WGS sequence"/>
</dbReference>
<dbReference type="EMBL" id="BAABAV010000002">
    <property type="protein sequence ID" value="GAA4270138.1"/>
    <property type="molecule type" value="Genomic_DNA"/>
</dbReference>
<evidence type="ECO:0008006" key="4">
    <source>
        <dbReference type="Google" id="ProtNLM"/>
    </source>
</evidence>
<dbReference type="NCBIfam" id="TIGR03519">
    <property type="entry name" value="T9SS_PorP_fam"/>
    <property type="match status" value="1"/>
</dbReference>
<evidence type="ECO:0000313" key="3">
    <source>
        <dbReference type="Proteomes" id="UP001500027"/>
    </source>
</evidence>
<organism evidence="2 3">
    <name type="scientific">Hyunsoonleella aestuarii</name>
    <dbReference type="NCBI Taxonomy" id="912802"/>
    <lineage>
        <taxon>Bacteria</taxon>
        <taxon>Pseudomonadati</taxon>
        <taxon>Bacteroidota</taxon>
        <taxon>Flavobacteriia</taxon>
        <taxon>Flavobacteriales</taxon>
        <taxon>Flavobacteriaceae</taxon>
    </lineage>
</organism>
<keyword evidence="1" id="KW-0175">Coiled coil</keyword>